<reference evidence="2 3" key="1">
    <citation type="submission" date="2017-05" db="EMBL/GenBank/DDBJ databases">
        <title>Full genome sequence of Pseudorhodoplanes sinuspersici.</title>
        <authorList>
            <person name="Dastgheib S.M.M."/>
            <person name="Shavandi M."/>
            <person name="Tirandaz H."/>
        </authorList>
    </citation>
    <scope>NUCLEOTIDE SEQUENCE [LARGE SCALE GENOMIC DNA]</scope>
    <source>
        <strain evidence="2 3">RIPI110</strain>
    </source>
</reference>
<dbReference type="RefSeq" id="WP_086090674.1">
    <property type="nucleotide sequence ID" value="NZ_CP021112.1"/>
</dbReference>
<dbReference type="EMBL" id="CP021112">
    <property type="protein sequence ID" value="ARQ02243.1"/>
    <property type="molecule type" value="Genomic_DNA"/>
</dbReference>
<name>A0A1W6ZY59_9HYPH</name>
<dbReference type="SUPFAM" id="SSF55298">
    <property type="entry name" value="YjgF-like"/>
    <property type="match status" value="1"/>
</dbReference>
<keyword evidence="3" id="KW-1185">Reference proteome</keyword>
<comment type="similarity">
    <text evidence="1">Belongs to the RutC family.</text>
</comment>
<dbReference type="InterPro" id="IPR035959">
    <property type="entry name" value="RutC-like_sf"/>
</dbReference>
<sequence>MKSLWIALAFLFIAAPMASAQLSPNGVKTLAPEGAIKPTGTWNLGTRAGDFVFIAGMRGIDPATNNLVAGDEARVKQAFVNMELIAKSEGASLRDAVRLVVYVTDMYRFRPIVNKVQADLWGQGPYPPRTIIEVDRLNQDDIVEVEGTFYAPVKK</sequence>
<dbReference type="KEGG" id="psin:CAK95_26440"/>
<dbReference type="STRING" id="1235591.CAK95_26440"/>
<dbReference type="PANTHER" id="PTHR11803">
    <property type="entry name" value="2-IMINOBUTANOATE/2-IMINOPROPANOATE DEAMINASE RIDA"/>
    <property type="match status" value="1"/>
</dbReference>
<dbReference type="Pfam" id="PF01042">
    <property type="entry name" value="Ribonuc_L-PSP"/>
    <property type="match status" value="1"/>
</dbReference>
<dbReference type="Proteomes" id="UP000194137">
    <property type="component" value="Chromosome"/>
</dbReference>
<dbReference type="Gene3D" id="3.30.1330.40">
    <property type="entry name" value="RutC-like"/>
    <property type="match status" value="1"/>
</dbReference>
<gene>
    <name evidence="2" type="ORF">CAK95_26440</name>
</gene>
<dbReference type="GO" id="GO:0005829">
    <property type="term" value="C:cytosol"/>
    <property type="evidence" value="ECO:0007669"/>
    <property type="project" value="TreeGrafter"/>
</dbReference>
<evidence type="ECO:0000256" key="1">
    <source>
        <dbReference type="ARBA" id="ARBA00010552"/>
    </source>
</evidence>
<accession>A0A1W6ZY59</accession>
<evidence type="ECO:0000313" key="3">
    <source>
        <dbReference type="Proteomes" id="UP000194137"/>
    </source>
</evidence>
<dbReference type="PANTHER" id="PTHR11803:SF58">
    <property type="entry name" value="PROTEIN HMF1-RELATED"/>
    <property type="match status" value="1"/>
</dbReference>
<evidence type="ECO:0000313" key="2">
    <source>
        <dbReference type="EMBL" id="ARQ02243.1"/>
    </source>
</evidence>
<dbReference type="InterPro" id="IPR006175">
    <property type="entry name" value="YjgF/YER057c/UK114"/>
</dbReference>
<dbReference type="GO" id="GO:0019239">
    <property type="term" value="F:deaminase activity"/>
    <property type="evidence" value="ECO:0007669"/>
    <property type="project" value="TreeGrafter"/>
</dbReference>
<dbReference type="CDD" id="cd00448">
    <property type="entry name" value="YjgF_YER057c_UK114_family"/>
    <property type="match status" value="1"/>
</dbReference>
<dbReference type="AlphaFoldDB" id="A0A1W6ZY59"/>
<proteinExistence type="inferred from homology"/>
<dbReference type="OrthoDB" id="7860881at2"/>
<protein>
    <submittedName>
        <fullName evidence="2">Translation initiation inhibitor</fullName>
    </submittedName>
</protein>
<organism evidence="2 3">
    <name type="scientific">Pseudorhodoplanes sinuspersici</name>
    <dbReference type="NCBI Taxonomy" id="1235591"/>
    <lineage>
        <taxon>Bacteria</taxon>
        <taxon>Pseudomonadati</taxon>
        <taxon>Pseudomonadota</taxon>
        <taxon>Alphaproteobacteria</taxon>
        <taxon>Hyphomicrobiales</taxon>
        <taxon>Pseudorhodoplanes</taxon>
    </lineage>
</organism>